<reference evidence="10 11" key="1">
    <citation type="journal article" date="2014" name="BMC Genomics">
        <title>Comparison of environmental and isolate Sulfobacillus genomes reveals diverse carbon, sulfur, nitrogen, and hydrogen metabolisms.</title>
        <authorList>
            <person name="Justice N.B."/>
            <person name="Norman A."/>
            <person name="Brown C.T."/>
            <person name="Singh A."/>
            <person name="Thomas B.C."/>
            <person name="Banfield J.F."/>
        </authorList>
    </citation>
    <scope>NUCLEOTIDE SEQUENCE [LARGE SCALE GENOMIC DNA]</scope>
    <source>
        <strain evidence="10">AMDSBA5</strain>
    </source>
</reference>
<dbReference type="Proteomes" id="UP000242705">
    <property type="component" value="Unassembled WGS sequence"/>
</dbReference>
<keyword evidence="6 7" id="KW-0472">Membrane</keyword>
<feature type="transmembrane region" description="Helical" evidence="7">
    <location>
        <begin position="35"/>
        <end position="56"/>
    </location>
</feature>
<protein>
    <submittedName>
        <fullName evidence="10">Peptide ABC transporter permease</fullName>
    </submittedName>
</protein>
<proteinExistence type="inferred from homology"/>
<evidence type="ECO:0000256" key="5">
    <source>
        <dbReference type="ARBA" id="ARBA00022989"/>
    </source>
</evidence>
<dbReference type="Pfam" id="PF12911">
    <property type="entry name" value="OppC_N"/>
    <property type="match status" value="1"/>
</dbReference>
<feature type="transmembrane region" description="Helical" evidence="7">
    <location>
        <begin position="263"/>
        <end position="285"/>
    </location>
</feature>
<feature type="region of interest" description="Disordered" evidence="8">
    <location>
        <begin position="1"/>
        <end position="24"/>
    </location>
</feature>
<keyword evidence="4 7" id="KW-0812">Transmembrane</keyword>
<feature type="transmembrane region" description="Helical" evidence="7">
    <location>
        <begin position="207"/>
        <end position="227"/>
    </location>
</feature>
<comment type="caution">
    <text evidence="10">The sequence shown here is derived from an EMBL/GenBank/DDBJ whole genome shotgun (WGS) entry which is preliminary data.</text>
</comment>
<organism evidence="10 11">
    <name type="scientific">Sulfobacillus thermosulfidooxidans</name>
    <dbReference type="NCBI Taxonomy" id="28034"/>
    <lineage>
        <taxon>Bacteria</taxon>
        <taxon>Bacillati</taxon>
        <taxon>Bacillota</taxon>
        <taxon>Clostridia</taxon>
        <taxon>Eubacteriales</taxon>
        <taxon>Clostridiales Family XVII. Incertae Sedis</taxon>
        <taxon>Sulfobacillus</taxon>
    </lineage>
</organism>
<sequence length="299" mass="32047">MAIPSFAKQHDNPDGNPEQESTPRRWVQRFNRNRMAVGSVVVLILIVLSAVAAPVLSPYRPNNMNLQLSYAPLGTPGHLLGTNALGEDILSRLLYGGRVSLFVALSAATVSTFIGVTCGALAGFYGGWLDTILMRFVDLMLSIPDLFILLVLASYTGLNEVTMIFFIGAFSWMGTARIVRGVFLSVRETPMVEAAQALGASGVRIMVRYLIPSAIGPITVALTFAVARSMLLEASLDFLGFGISPSIPTWGNMLVSAQQALGIQPWAVVAPGLMITLTVLSLNFIGDGIREIWDSEGSA</sequence>
<dbReference type="GO" id="GO:0005886">
    <property type="term" value="C:plasma membrane"/>
    <property type="evidence" value="ECO:0007669"/>
    <property type="project" value="UniProtKB-SubCell"/>
</dbReference>
<keyword evidence="3" id="KW-1003">Cell membrane</keyword>
<dbReference type="GO" id="GO:0055085">
    <property type="term" value="P:transmembrane transport"/>
    <property type="evidence" value="ECO:0007669"/>
    <property type="project" value="InterPro"/>
</dbReference>
<keyword evidence="5 7" id="KW-1133">Transmembrane helix</keyword>
<evidence type="ECO:0000313" key="10">
    <source>
        <dbReference type="EMBL" id="PSR25562.1"/>
    </source>
</evidence>
<dbReference type="EMBL" id="PXYX01000028">
    <property type="protein sequence ID" value="PSR25562.1"/>
    <property type="molecule type" value="Genomic_DNA"/>
</dbReference>
<dbReference type="AlphaFoldDB" id="A0A2T2WTN4"/>
<dbReference type="Pfam" id="PF00528">
    <property type="entry name" value="BPD_transp_1"/>
    <property type="match status" value="1"/>
</dbReference>
<evidence type="ECO:0000256" key="3">
    <source>
        <dbReference type="ARBA" id="ARBA00022475"/>
    </source>
</evidence>
<dbReference type="Gene3D" id="1.10.3720.10">
    <property type="entry name" value="MetI-like"/>
    <property type="match status" value="1"/>
</dbReference>
<dbReference type="InterPro" id="IPR000515">
    <property type="entry name" value="MetI-like"/>
</dbReference>
<evidence type="ECO:0000259" key="9">
    <source>
        <dbReference type="PROSITE" id="PS50928"/>
    </source>
</evidence>
<evidence type="ECO:0000256" key="7">
    <source>
        <dbReference type="RuleBase" id="RU363032"/>
    </source>
</evidence>
<feature type="transmembrane region" description="Helical" evidence="7">
    <location>
        <begin position="136"/>
        <end position="158"/>
    </location>
</feature>
<dbReference type="PANTHER" id="PTHR43386">
    <property type="entry name" value="OLIGOPEPTIDE TRANSPORT SYSTEM PERMEASE PROTEIN APPC"/>
    <property type="match status" value="1"/>
</dbReference>
<dbReference type="InterPro" id="IPR050366">
    <property type="entry name" value="BP-dependent_transpt_permease"/>
</dbReference>
<dbReference type="SUPFAM" id="SSF161098">
    <property type="entry name" value="MetI-like"/>
    <property type="match status" value="1"/>
</dbReference>
<dbReference type="PANTHER" id="PTHR43386:SF1">
    <property type="entry name" value="D,D-DIPEPTIDE TRANSPORT SYSTEM PERMEASE PROTEIN DDPC-RELATED"/>
    <property type="match status" value="1"/>
</dbReference>
<dbReference type="InterPro" id="IPR035906">
    <property type="entry name" value="MetI-like_sf"/>
</dbReference>
<dbReference type="PROSITE" id="PS50928">
    <property type="entry name" value="ABC_TM1"/>
    <property type="match status" value="1"/>
</dbReference>
<accession>A0A2T2WTN4</accession>
<evidence type="ECO:0000256" key="6">
    <source>
        <dbReference type="ARBA" id="ARBA00023136"/>
    </source>
</evidence>
<feature type="transmembrane region" description="Helical" evidence="7">
    <location>
        <begin position="164"/>
        <end position="186"/>
    </location>
</feature>
<evidence type="ECO:0000256" key="8">
    <source>
        <dbReference type="SAM" id="MobiDB-lite"/>
    </source>
</evidence>
<feature type="domain" description="ABC transmembrane type-1" evidence="9">
    <location>
        <begin position="97"/>
        <end position="286"/>
    </location>
</feature>
<evidence type="ECO:0000256" key="1">
    <source>
        <dbReference type="ARBA" id="ARBA00004651"/>
    </source>
</evidence>
<feature type="transmembrane region" description="Helical" evidence="7">
    <location>
        <begin position="101"/>
        <end position="124"/>
    </location>
</feature>
<dbReference type="CDD" id="cd06261">
    <property type="entry name" value="TM_PBP2"/>
    <property type="match status" value="1"/>
</dbReference>
<evidence type="ECO:0000256" key="4">
    <source>
        <dbReference type="ARBA" id="ARBA00022692"/>
    </source>
</evidence>
<evidence type="ECO:0000256" key="2">
    <source>
        <dbReference type="ARBA" id="ARBA00022448"/>
    </source>
</evidence>
<comment type="subcellular location">
    <subcellularLocation>
        <location evidence="1 7">Cell membrane</location>
        <topology evidence="1 7">Multi-pass membrane protein</topology>
    </subcellularLocation>
</comment>
<keyword evidence="2 7" id="KW-0813">Transport</keyword>
<gene>
    <name evidence="10" type="ORF">C7B47_11785</name>
</gene>
<comment type="similarity">
    <text evidence="7">Belongs to the binding-protein-dependent transport system permease family.</text>
</comment>
<dbReference type="InterPro" id="IPR025966">
    <property type="entry name" value="OppC_N"/>
</dbReference>
<evidence type="ECO:0000313" key="11">
    <source>
        <dbReference type="Proteomes" id="UP000242705"/>
    </source>
</evidence>
<name>A0A2T2WTN4_SULTH</name>